<dbReference type="Proteomes" id="UP001469553">
    <property type="component" value="Unassembled WGS sequence"/>
</dbReference>
<evidence type="ECO:0000256" key="1">
    <source>
        <dbReference type="SAM" id="SignalP"/>
    </source>
</evidence>
<reference evidence="2 3" key="1">
    <citation type="submission" date="2021-06" db="EMBL/GenBank/DDBJ databases">
        <authorList>
            <person name="Palmer J.M."/>
        </authorList>
    </citation>
    <scope>NUCLEOTIDE SEQUENCE [LARGE SCALE GENOMIC DNA]</scope>
    <source>
        <strain evidence="2 3">AS_MEX2019</strain>
        <tissue evidence="2">Muscle</tissue>
    </source>
</reference>
<protein>
    <submittedName>
        <fullName evidence="2">Uncharacterized protein</fullName>
    </submittedName>
</protein>
<sequence length="102" mass="11182">MDTCKHSVKQTLLCILKILITYAERFFSPCLGIYKSDTGKMESYDRIGSEPGLWALVIEIPSSTDESSIGGGGWEASLPALKFSKLFLMCYPASASLRLPSL</sequence>
<evidence type="ECO:0000313" key="2">
    <source>
        <dbReference type="EMBL" id="MEQ2306493.1"/>
    </source>
</evidence>
<comment type="caution">
    <text evidence="2">The sequence shown here is derived from an EMBL/GenBank/DDBJ whole genome shotgun (WGS) entry which is preliminary data.</text>
</comment>
<organism evidence="2 3">
    <name type="scientific">Ameca splendens</name>
    <dbReference type="NCBI Taxonomy" id="208324"/>
    <lineage>
        <taxon>Eukaryota</taxon>
        <taxon>Metazoa</taxon>
        <taxon>Chordata</taxon>
        <taxon>Craniata</taxon>
        <taxon>Vertebrata</taxon>
        <taxon>Euteleostomi</taxon>
        <taxon>Actinopterygii</taxon>
        <taxon>Neopterygii</taxon>
        <taxon>Teleostei</taxon>
        <taxon>Neoteleostei</taxon>
        <taxon>Acanthomorphata</taxon>
        <taxon>Ovalentaria</taxon>
        <taxon>Atherinomorphae</taxon>
        <taxon>Cyprinodontiformes</taxon>
        <taxon>Goodeidae</taxon>
        <taxon>Ameca</taxon>
    </lineage>
</organism>
<gene>
    <name evidence="2" type="ORF">AMECASPLE_008827</name>
</gene>
<evidence type="ECO:0000313" key="3">
    <source>
        <dbReference type="Proteomes" id="UP001469553"/>
    </source>
</evidence>
<keyword evidence="3" id="KW-1185">Reference proteome</keyword>
<keyword evidence="1" id="KW-0732">Signal</keyword>
<feature type="signal peptide" evidence="1">
    <location>
        <begin position="1"/>
        <end position="23"/>
    </location>
</feature>
<feature type="chain" id="PRO_5046082051" evidence="1">
    <location>
        <begin position="24"/>
        <end position="102"/>
    </location>
</feature>
<dbReference type="EMBL" id="JAHRIP010066312">
    <property type="protein sequence ID" value="MEQ2306493.1"/>
    <property type="molecule type" value="Genomic_DNA"/>
</dbReference>
<accession>A0ABV0ZJS4</accession>
<proteinExistence type="predicted"/>
<name>A0ABV0ZJS4_9TELE</name>